<dbReference type="PROSITE" id="PS51725">
    <property type="entry name" value="ABM"/>
    <property type="match status" value="1"/>
</dbReference>
<dbReference type="InterPro" id="IPR007138">
    <property type="entry name" value="ABM_dom"/>
</dbReference>
<dbReference type="InterPro" id="IPR011008">
    <property type="entry name" value="Dimeric_a/b-barrel"/>
</dbReference>
<dbReference type="Pfam" id="PF03992">
    <property type="entry name" value="ABM"/>
    <property type="match status" value="1"/>
</dbReference>
<protein>
    <submittedName>
        <fullName evidence="2">Antibiotic biosynthesis monooxygenase</fullName>
    </submittedName>
</protein>
<dbReference type="Proteomes" id="UP001163739">
    <property type="component" value="Chromosome"/>
</dbReference>
<dbReference type="GO" id="GO:0004497">
    <property type="term" value="F:monooxygenase activity"/>
    <property type="evidence" value="ECO:0007669"/>
    <property type="project" value="UniProtKB-KW"/>
</dbReference>
<gene>
    <name evidence="2" type="ORF">NKI27_11145</name>
</gene>
<keyword evidence="2" id="KW-0560">Oxidoreductase</keyword>
<keyword evidence="3" id="KW-1185">Reference proteome</keyword>
<dbReference type="SUPFAM" id="SSF54909">
    <property type="entry name" value="Dimeric alpha+beta barrel"/>
    <property type="match status" value="1"/>
</dbReference>
<proteinExistence type="predicted"/>
<evidence type="ECO:0000313" key="2">
    <source>
        <dbReference type="EMBL" id="UZE94642.1"/>
    </source>
</evidence>
<dbReference type="EMBL" id="CP100390">
    <property type="protein sequence ID" value="UZE94642.1"/>
    <property type="molecule type" value="Genomic_DNA"/>
</dbReference>
<evidence type="ECO:0000259" key="1">
    <source>
        <dbReference type="PROSITE" id="PS51725"/>
    </source>
</evidence>
<feature type="domain" description="ABM" evidence="1">
    <location>
        <begin position="2"/>
        <end position="91"/>
    </location>
</feature>
<name>A0ABY6MXY9_9ALTE</name>
<dbReference type="Gene3D" id="3.30.70.100">
    <property type="match status" value="1"/>
</dbReference>
<dbReference type="RefSeq" id="WP_265046135.1">
    <property type="nucleotide sequence ID" value="NZ_CP100390.1"/>
</dbReference>
<sequence>MIRVIIERHIAETLETTYEQAAKNTLQQAVSADGFISGESLRNANDPNHRLILSNWRSVQDWHRWFQSDERKDVMNVLMPMLETDEKITILEQA</sequence>
<evidence type="ECO:0000313" key="3">
    <source>
        <dbReference type="Proteomes" id="UP001163739"/>
    </source>
</evidence>
<keyword evidence="2" id="KW-0503">Monooxygenase</keyword>
<reference evidence="2" key="1">
    <citation type="submission" date="2022-06" db="EMBL/GenBank/DDBJ databases">
        <title>Alkalimarinus sp. nov., isolated from gut of a Alitta virens.</title>
        <authorList>
            <person name="Yang A.I."/>
            <person name="Shin N.-R."/>
        </authorList>
    </citation>
    <scope>NUCLEOTIDE SEQUENCE</scope>
    <source>
        <strain evidence="2">A2M4</strain>
    </source>
</reference>
<organism evidence="2 3">
    <name type="scientific">Alkalimarinus alittae</name>
    <dbReference type="NCBI Taxonomy" id="2961619"/>
    <lineage>
        <taxon>Bacteria</taxon>
        <taxon>Pseudomonadati</taxon>
        <taxon>Pseudomonadota</taxon>
        <taxon>Gammaproteobacteria</taxon>
        <taxon>Alteromonadales</taxon>
        <taxon>Alteromonadaceae</taxon>
        <taxon>Alkalimarinus</taxon>
    </lineage>
</organism>
<accession>A0ABY6MXY9</accession>